<evidence type="ECO:0000256" key="11">
    <source>
        <dbReference type="ARBA" id="ARBA00076879"/>
    </source>
</evidence>
<evidence type="ECO:0000313" key="15">
    <source>
        <dbReference type="EMBL" id="CAL1546236.1"/>
    </source>
</evidence>
<comment type="caution">
    <text evidence="15">The sequence shown here is derived from an EMBL/GenBank/DDBJ whole genome shotgun (WGS) entry which is preliminary data.</text>
</comment>
<evidence type="ECO:0000256" key="6">
    <source>
        <dbReference type="ARBA" id="ARBA00022801"/>
    </source>
</evidence>
<comment type="catalytic activity">
    <reaction evidence="1">
        <text>Hydrolysis of alkylated DNA, releasing 3-methyladenine, 3-methylguanine, 7-methylguanine and 7-methyladenine.</text>
        <dbReference type="EC" id="3.2.2.21"/>
    </reaction>
</comment>
<evidence type="ECO:0000256" key="4">
    <source>
        <dbReference type="ARBA" id="ARBA00012000"/>
    </source>
</evidence>
<dbReference type="AlphaFoldDB" id="A0AAV2IIU4"/>
<protein>
    <recommendedName>
        <fullName evidence="10">DNA-3-methyladenine glycosylase</fullName>
        <ecNumber evidence="4">3.2.2.21</ecNumber>
    </recommendedName>
    <alternativeName>
        <fullName evidence="11">3-alkyladenine DNA glycosylase</fullName>
    </alternativeName>
    <alternativeName>
        <fullName evidence="8">3-methyladenine DNA glycosidase</fullName>
    </alternativeName>
    <alternativeName>
        <fullName evidence="13">ADPG</fullName>
    </alternativeName>
    <alternativeName>
        <fullName evidence="12">N-methylpurine-DNA glycosylase</fullName>
    </alternativeName>
</protein>
<dbReference type="CDD" id="cd00540">
    <property type="entry name" value="AAG"/>
    <property type="match status" value="1"/>
</dbReference>
<dbReference type="FunFam" id="3.10.300.10:FF:000001">
    <property type="entry name" value="Putative 3-methyladenine DNA glycosylase"/>
    <property type="match status" value="1"/>
</dbReference>
<evidence type="ECO:0000256" key="10">
    <source>
        <dbReference type="ARBA" id="ARBA00068926"/>
    </source>
</evidence>
<reference evidence="15 16" key="1">
    <citation type="submission" date="2024-04" db="EMBL/GenBank/DDBJ databases">
        <authorList>
            <consortium name="Genoscope - CEA"/>
            <person name="William W."/>
        </authorList>
    </citation>
    <scope>NUCLEOTIDE SEQUENCE [LARGE SCALE GENOMIC DNA]</scope>
</reference>
<keyword evidence="7" id="KW-0234">DNA repair</keyword>
<evidence type="ECO:0000256" key="1">
    <source>
        <dbReference type="ARBA" id="ARBA00000086"/>
    </source>
</evidence>
<dbReference type="GO" id="GO:0003905">
    <property type="term" value="F:alkylbase DNA N-glycosylase activity"/>
    <property type="evidence" value="ECO:0007669"/>
    <property type="project" value="UniProtKB-EC"/>
</dbReference>
<organism evidence="15 16">
    <name type="scientific">Lymnaea stagnalis</name>
    <name type="common">Great pond snail</name>
    <name type="synonym">Helix stagnalis</name>
    <dbReference type="NCBI Taxonomy" id="6523"/>
    <lineage>
        <taxon>Eukaryota</taxon>
        <taxon>Metazoa</taxon>
        <taxon>Spiralia</taxon>
        <taxon>Lophotrochozoa</taxon>
        <taxon>Mollusca</taxon>
        <taxon>Gastropoda</taxon>
        <taxon>Heterobranchia</taxon>
        <taxon>Euthyneura</taxon>
        <taxon>Panpulmonata</taxon>
        <taxon>Hygrophila</taxon>
        <taxon>Lymnaeoidea</taxon>
        <taxon>Lymnaeidae</taxon>
        <taxon>Lymnaea</taxon>
    </lineage>
</organism>
<evidence type="ECO:0000256" key="5">
    <source>
        <dbReference type="ARBA" id="ARBA00022763"/>
    </source>
</evidence>
<feature type="region of interest" description="Disordered" evidence="14">
    <location>
        <begin position="1"/>
        <end position="37"/>
    </location>
</feature>
<dbReference type="EC" id="3.2.2.21" evidence="4"/>
<comment type="similarity">
    <text evidence="3">Belongs to the DNA glycosylase MPG family.</text>
</comment>
<gene>
    <name evidence="15" type="ORF">GSLYS_00019613001</name>
</gene>
<dbReference type="EMBL" id="CAXITT010000788">
    <property type="protein sequence ID" value="CAL1546236.1"/>
    <property type="molecule type" value="Genomic_DNA"/>
</dbReference>
<comment type="function">
    <text evidence="2">Hydrolysis of the deoxyribose N-glycosidic bond to excise 3-methyladenine, and 7-methylguanine from the damaged DNA polymer formed by alkylation lesions.</text>
</comment>
<name>A0AAV2IIU4_LYMST</name>
<dbReference type="InterPro" id="IPR003180">
    <property type="entry name" value="MPG"/>
</dbReference>
<dbReference type="NCBIfam" id="TIGR00567">
    <property type="entry name" value="3mg"/>
    <property type="match status" value="1"/>
</dbReference>
<keyword evidence="5" id="KW-0227">DNA damage</keyword>
<sequence length="264" mass="29348">MANFSGEPNRSKRRSENNGVEAKKKKNNALSIADETSHQTEDVNASNILALSRLSFHFFDVPCAQLARSLLGQILIRIQGSQRISGRIVETEAYLGLEDKAAHSFNGKRTERNEAMFMTPGTAYVYNIYGMYCCLNISSQGEGCAVLVRALEPVEGVHLMREHRGKNSTKPQKEKDMTNGPSKLCQAMAISKSEFNKIDVTTSKSLFLEQGSTVLDSDIVRCARVNIGYAEEWEHKPLRFYVLGNKCVSVRDKQAEQNMSGTGT</sequence>
<dbReference type="PANTHER" id="PTHR10429:SF0">
    <property type="entry name" value="DNA-3-METHYLADENINE GLYCOSYLASE"/>
    <property type="match status" value="1"/>
</dbReference>
<dbReference type="Proteomes" id="UP001497497">
    <property type="component" value="Unassembled WGS sequence"/>
</dbReference>
<evidence type="ECO:0000256" key="7">
    <source>
        <dbReference type="ARBA" id="ARBA00023204"/>
    </source>
</evidence>
<comment type="subunit">
    <text evidence="9">Binds MBD1. Binds SSBP1.</text>
</comment>
<evidence type="ECO:0000256" key="2">
    <source>
        <dbReference type="ARBA" id="ARBA00002421"/>
    </source>
</evidence>
<dbReference type="PANTHER" id="PTHR10429">
    <property type="entry name" value="DNA-3-METHYLADENINE GLYCOSYLASE"/>
    <property type="match status" value="1"/>
</dbReference>
<evidence type="ECO:0000256" key="13">
    <source>
        <dbReference type="ARBA" id="ARBA00082988"/>
    </source>
</evidence>
<dbReference type="GO" id="GO:0003677">
    <property type="term" value="F:DNA binding"/>
    <property type="evidence" value="ECO:0007669"/>
    <property type="project" value="InterPro"/>
</dbReference>
<accession>A0AAV2IIU4</accession>
<evidence type="ECO:0000256" key="14">
    <source>
        <dbReference type="SAM" id="MobiDB-lite"/>
    </source>
</evidence>
<dbReference type="Gene3D" id="3.10.300.10">
    <property type="entry name" value="Methylpurine-DNA glycosylase (MPG)"/>
    <property type="match status" value="1"/>
</dbReference>
<dbReference type="GO" id="GO:0006284">
    <property type="term" value="P:base-excision repair"/>
    <property type="evidence" value="ECO:0007669"/>
    <property type="project" value="InterPro"/>
</dbReference>
<dbReference type="SUPFAM" id="SSF50486">
    <property type="entry name" value="FMT C-terminal domain-like"/>
    <property type="match status" value="1"/>
</dbReference>
<keyword evidence="16" id="KW-1185">Reference proteome</keyword>
<evidence type="ECO:0000256" key="12">
    <source>
        <dbReference type="ARBA" id="ARBA00078171"/>
    </source>
</evidence>
<evidence type="ECO:0000256" key="8">
    <source>
        <dbReference type="ARBA" id="ARBA00033426"/>
    </source>
</evidence>
<dbReference type="InterPro" id="IPR011034">
    <property type="entry name" value="Formyl_transferase-like_C_sf"/>
</dbReference>
<evidence type="ECO:0000256" key="9">
    <source>
        <dbReference type="ARBA" id="ARBA00066187"/>
    </source>
</evidence>
<dbReference type="InterPro" id="IPR036995">
    <property type="entry name" value="MPG_sf"/>
</dbReference>
<dbReference type="HAMAP" id="MF_00527">
    <property type="entry name" value="3MGH"/>
    <property type="match status" value="1"/>
</dbReference>
<keyword evidence="6" id="KW-0378">Hydrolase</keyword>
<evidence type="ECO:0000256" key="3">
    <source>
        <dbReference type="ARBA" id="ARBA00009232"/>
    </source>
</evidence>
<evidence type="ECO:0000313" key="16">
    <source>
        <dbReference type="Proteomes" id="UP001497497"/>
    </source>
</evidence>
<proteinExistence type="inferred from homology"/>
<dbReference type="Pfam" id="PF02245">
    <property type="entry name" value="Pur_DNA_glyco"/>
    <property type="match status" value="1"/>
</dbReference>